<feature type="domain" description="Major facilitator superfamily (MFS) profile" evidence="9">
    <location>
        <begin position="22"/>
        <end position="457"/>
    </location>
</feature>
<organism evidence="10 11">
    <name type="scientific">Heterodera trifolii</name>
    <dbReference type="NCBI Taxonomy" id="157864"/>
    <lineage>
        <taxon>Eukaryota</taxon>
        <taxon>Metazoa</taxon>
        <taxon>Ecdysozoa</taxon>
        <taxon>Nematoda</taxon>
        <taxon>Chromadorea</taxon>
        <taxon>Rhabditida</taxon>
        <taxon>Tylenchina</taxon>
        <taxon>Tylenchomorpha</taxon>
        <taxon>Tylenchoidea</taxon>
        <taxon>Heteroderidae</taxon>
        <taxon>Heteroderinae</taxon>
        <taxon>Heterodera</taxon>
    </lineage>
</organism>
<dbReference type="EMBL" id="JBICBT010000590">
    <property type="protein sequence ID" value="KAL3108465.1"/>
    <property type="molecule type" value="Genomic_DNA"/>
</dbReference>
<feature type="transmembrane region" description="Helical" evidence="8">
    <location>
        <begin position="366"/>
        <end position="386"/>
    </location>
</feature>
<keyword evidence="4" id="KW-0769">Symport</keyword>
<protein>
    <recommendedName>
        <fullName evidence="9">Major facilitator superfamily (MFS) profile domain-containing protein</fullName>
    </recommendedName>
</protein>
<keyword evidence="6 8" id="KW-0472">Membrane</keyword>
<evidence type="ECO:0000256" key="3">
    <source>
        <dbReference type="ARBA" id="ARBA00022692"/>
    </source>
</evidence>
<sequence length="567" mass="62314">MISIKFSPPENGPLASRTRFLLLVLVVLCLMINWANILTFNFTVICMRPRGNQSGGGHGDDGHSPNLANNAMTREFSNSEKSQAMAVVAAGALLSNIPIITLINWYGPRYLFTVVGLFGAVATALVPHAMELGWAWFLAVRVLQGMAFSGDMATFGHFVTYWTYHKQYAFFTASLCVYVQLAPIFTNPVSGILCESSVGWPGVYYFHAAISMVLFTLFFLCYRNDPNKHPFVNETEKQKIARGRDTEVAKAQTHVPYREILCSGAVWAVFFGGIGNFTAINLLYQFTPTYLYKVQGFEVVKTGFMAALPPLGQAVMKECAGLINDRIPARIMSETVKTKLFNSIAFLSMSAVIVAVSFVPSGHGNLALFLLTFSAFTLGFNIGGFYKSGSMIAGPYSPFVMGQISTAMTVTMLTVPVIVNPLTTNNTREEWALAFYVNAAIIVACNIFYVCFAKAELQPWATIQHFNERMEKRNGTANGTRQNAARVYPAENGATEAERDAETGKGRRGEAPVLAAEHAKTEQVVGRDGGRRKTSDERHRRLTARARRAPANQSTACGSRADFFRSP</sequence>
<dbReference type="FunFam" id="1.20.1250.20:FF:000003">
    <property type="entry name" value="Solute carrier family 17 member 3"/>
    <property type="match status" value="1"/>
</dbReference>
<reference evidence="10 11" key="1">
    <citation type="submission" date="2024-10" db="EMBL/GenBank/DDBJ databases">
        <authorList>
            <person name="Kim D."/>
        </authorList>
    </citation>
    <scope>NUCLEOTIDE SEQUENCE [LARGE SCALE GENOMIC DNA]</scope>
    <source>
        <strain evidence="10">BH-2024</strain>
    </source>
</reference>
<dbReference type="InterPro" id="IPR036259">
    <property type="entry name" value="MFS_trans_sf"/>
</dbReference>
<keyword evidence="11" id="KW-1185">Reference proteome</keyword>
<feature type="transmembrane region" description="Helical" evidence="8">
    <location>
        <begin position="340"/>
        <end position="360"/>
    </location>
</feature>
<evidence type="ECO:0000256" key="5">
    <source>
        <dbReference type="ARBA" id="ARBA00022989"/>
    </source>
</evidence>
<dbReference type="SUPFAM" id="SSF103473">
    <property type="entry name" value="MFS general substrate transporter"/>
    <property type="match status" value="1"/>
</dbReference>
<keyword evidence="5 8" id="KW-1133">Transmembrane helix</keyword>
<accession>A0ABD2KZR7</accession>
<dbReference type="GO" id="GO:0016020">
    <property type="term" value="C:membrane"/>
    <property type="evidence" value="ECO:0007669"/>
    <property type="project" value="UniProtKB-SubCell"/>
</dbReference>
<evidence type="ECO:0000256" key="6">
    <source>
        <dbReference type="ARBA" id="ARBA00023136"/>
    </source>
</evidence>
<name>A0ABD2KZR7_9BILA</name>
<dbReference type="GO" id="GO:0015293">
    <property type="term" value="F:symporter activity"/>
    <property type="evidence" value="ECO:0007669"/>
    <property type="project" value="UniProtKB-KW"/>
</dbReference>
<dbReference type="InterPro" id="IPR020846">
    <property type="entry name" value="MFS_dom"/>
</dbReference>
<feature type="transmembrane region" description="Helical" evidence="8">
    <location>
        <begin position="431"/>
        <end position="452"/>
    </location>
</feature>
<gene>
    <name evidence="10" type="ORF">niasHT_015387</name>
</gene>
<dbReference type="Proteomes" id="UP001620626">
    <property type="component" value="Unassembled WGS sequence"/>
</dbReference>
<evidence type="ECO:0000313" key="10">
    <source>
        <dbReference type="EMBL" id="KAL3108465.1"/>
    </source>
</evidence>
<keyword evidence="3 8" id="KW-0812">Transmembrane</keyword>
<dbReference type="Pfam" id="PF07690">
    <property type="entry name" value="MFS_1"/>
    <property type="match status" value="1"/>
</dbReference>
<feature type="transmembrane region" description="Helical" evidence="8">
    <location>
        <begin position="398"/>
        <end position="419"/>
    </location>
</feature>
<evidence type="ECO:0000259" key="9">
    <source>
        <dbReference type="PROSITE" id="PS50850"/>
    </source>
</evidence>
<evidence type="ECO:0000313" key="11">
    <source>
        <dbReference type="Proteomes" id="UP001620626"/>
    </source>
</evidence>
<dbReference type="PROSITE" id="PS50850">
    <property type="entry name" value="MFS"/>
    <property type="match status" value="1"/>
</dbReference>
<feature type="transmembrane region" description="Helical" evidence="8">
    <location>
        <begin position="168"/>
        <end position="185"/>
    </location>
</feature>
<dbReference type="PANTHER" id="PTHR45757">
    <property type="entry name" value="PROTEIN CBG23364-RELATED"/>
    <property type="match status" value="1"/>
</dbReference>
<evidence type="ECO:0000256" key="7">
    <source>
        <dbReference type="SAM" id="MobiDB-lite"/>
    </source>
</evidence>
<feature type="transmembrane region" description="Helical" evidence="8">
    <location>
        <begin position="205"/>
        <end position="222"/>
    </location>
</feature>
<evidence type="ECO:0000256" key="4">
    <source>
        <dbReference type="ARBA" id="ARBA00022847"/>
    </source>
</evidence>
<comment type="subcellular location">
    <subcellularLocation>
        <location evidence="1">Membrane</location>
        <topology evidence="1">Multi-pass membrane protein</topology>
    </subcellularLocation>
</comment>
<proteinExistence type="predicted"/>
<keyword evidence="2" id="KW-0813">Transport</keyword>
<feature type="compositionally biased region" description="Basic and acidic residues" evidence="7">
    <location>
        <begin position="496"/>
        <end position="510"/>
    </location>
</feature>
<evidence type="ECO:0000256" key="8">
    <source>
        <dbReference type="SAM" id="Phobius"/>
    </source>
</evidence>
<evidence type="ECO:0000256" key="2">
    <source>
        <dbReference type="ARBA" id="ARBA00022448"/>
    </source>
</evidence>
<feature type="transmembrane region" description="Helical" evidence="8">
    <location>
        <begin position="110"/>
        <end position="130"/>
    </location>
</feature>
<feature type="transmembrane region" description="Helical" evidence="8">
    <location>
        <begin position="20"/>
        <end position="42"/>
    </location>
</feature>
<evidence type="ECO:0000256" key="1">
    <source>
        <dbReference type="ARBA" id="ARBA00004141"/>
    </source>
</evidence>
<dbReference type="Gene3D" id="1.20.1250.20">
    <property type="entry name" value="MFS general substrate transporter like domains"/>
    <property type="match status" value="2"/>
</dbReference>
<feature type="compositionally biased region" description="Basic and acidic residues" evidence="7">
    <location>
        <begin position="528"/>
        <end position="539"/>
    </location>
</feature>
<feature type="region of interest" description="Disordered" evidence="7">
    <location>
        <begin position="474"/>
        <end position="567"/>
    </location>
</feature>
<comment type="caution">
    <text evidence="10">The sequence shown here is derived from an EMBL/GenBank/DDBJ whole genome shotgun (WGS) entry which is preliminary data.</text>
</comment>
<feature type="transmembrane region" description="Helical" evidence="8">
    <location>
        <begin position="84"/>
        <end position="103"/>
    </location>
</feature>
<dbReference type="InterPro" id="IPR011701">
    <property type="entry name" value="MFS"/>
</dbReference>
<dbReference type="AlphaFoldDB" id="A0ABD2KZR7"/>
<dbReference type="PANTHER" id="PTHR45757:SF23">
    <property type="entry name" value="MAJOR FACILITATOR SUPERFAMILY (MFS) PROFILE DOMAIN-CONTAINING PROTEIN"/>
    <property type="match status" value="1"/>
</dbReference>